<dbReference type="KEGG" id="cme:CYME_CMT085C"/>
<dbReference type="GO" id="GO:0016779">
    <property type="term" value="F:nucleotidyltransferase activity"/>
    <property type="evidence" value="ECO:0007669"/>
    <property type="project" value="UniProtKB-ARBA"/>
</dbReference>
<dbReference type="AlphaFoldDB" id="M1VMA7"/>
<dbReference type="Proteomes" id="UP000007014">
    <property type="component" value="Chromosome 20"/>
</dbReference>
<feature type="domain" description="MobA-like NTP transferase" evidence="4">
    <location>
        <begin position="956"/>
        <end position="1098"/>
    </location>
</feature>
<dbReference type="Gene3D" id="3.90.550.10">
    <property type="entry name" value="Spore Coat Polysaccharide Biosynthesis Protein SpsA, Chain A"/>
    <property type="match status" value="1"/>
</dbReference>
<feature type="domain" description="Alpha-D-phosphohexomutase alpha/beta/alpha" evidence="3">
    <location>
        <begin position="269"/>
        <end position="310"/>
    </location>
</feature>
<dbReference type="STRING" id="280699.M1VMA7"/>
<dbReference type="GO" id="GO:0000287">
    <property type="term" value="F:magnesium ion binding"/>
    <property type="evidence" value="ECO:0007669"/>
    <property type="project" value="InterPro"/>
</dbReference>
<dbReference type="PANTHER" id="PTHR45955:SF1">
    <property type="entry name" value="PHOSPHOACETYLGLUCOSAMINE MUTASE"/>
    <property type="match status" value="1"/>
</dbReference>
<feature type="compositionally biased region" description="Polar residues" evidence="2">
    <location>
        <begin position="87"/>
        <end position="97"/>
    </location>
</feature>
<gene>
    <name evidence="5" type="ORF">CYME_CMT085C</name>
</gene>
<dbReference type="InterPro" id="IPR029044">
    <property type="entry name" value="Nucleotide-diphossugar_trans"/>
</dbReference>
<feature type="region of interest" description="Disordered" evidence="2">
    <location>
        <begin position="1227"/>
        <end position="1249"/>
    </location>
</feature>
<evidence type="ECO:0000259" key="3">
    <source>
        <dbReference type="Pfam" id="PF02878"/>
    </source>
</evidence>
<dbReference type="EMBL" id="AP006502">
    <property type="protein sequence ID" value="BAM83103.1"/>
    <property type="molecule type" value="Genomic_DNA"/>
</dbReference>
<dbReference type="InterPro" id="IPR016055">
    <property type="entry name" value="A-D-PHexomutase_a/b/a-I/II/III"/>
</dbReference>
<evidence type="ECO:0000256" key="2">
    <source>
        <dbReference type="SAM" id="MobiDB-lite"/>
    </source>
</evidence>
<evidence type="ECO:0000256" key="1">
    <source>
        <dbReference type="ARBA" id="ARBA00010231"/>
    </source>
</evidence>
<dbReference type="SUPFAM" id="SSF53738">
    <property type="entry name" value="Phosphoglucomutase, first 3 domains"/>
    <property type="match status" value="3"/>
</dbReference>
<dbReference type="GO" id="GO:0006048">
    <property type="term" value="P:UDP-N-acetylglucosamine biosynthetic process"/>
    <property type="evidence" value="ECO:0007669"/>
    <property type="project" value="TreeGrafter"/>
</dbReference>
<dbReference type="Gene3D" id="3.40.120.10">
    <property type="entry name" value="Alpha-D-Glucose-1,6-Bisphosphate, subunit A, domain 3"/>
    <property type="match status" value="3"/>
</dbReference>
<dbReference type="OrthoDB" id="2866at2759"/>
<feature type="region of interest" description="Disordered" evidence="2">
    <location>
        <begin position="87"/>
        <end position="108"/>
    </location>
</feature>
<accession>M1VMA7</accession>
<dbReference type="InterPro" id="IPR025877">
    <property type="entry name" value="MobA-like_NTP_Trfase"/>
</dbReference>
<dbReference type="GO" id="GO:0005975">
    <property type="term" value="P:carbohydrate metabolic process"/>
    <property type="evidence" value="ECO:0007669"/>
    <property type="project" value="InterPro"/>
</dbReference>
<evidence type="ECO:0000313" key="5">
    <source>
        <dbReference type="EMBL" id="BAM83103.1"/>
    </source>
</evidence>
<keyword evidence="6" id="KW-1185">Reference proteome</keyword>
<dbReference type="SUPFAM" id="SSF53448">
    <property type="entry name" value="Nucleotide-diphospho-sugar transferases"/>
    <property type="match status" value="1"/>
</dbReference>
<comment type="similarity">
    <text evidence="1">Belongs to the phosphohexose mutase family.</text>
</comment>
<dbReference type="PANTHER" id="PTHR45955">
    <property type="entry name" value="PHOSPHOACETYLGLUCOSAMINE MUTASE"/>
    <property type="match status" value="1"/>
</dbReference>
<organism evidence="5 6">
    <name type="scientific">Cyanidioschyzon merolae (strain NIES-3377 / 10D)</name>
    <name type="common">Unicellular red alga</name>
    <dbReference type="NCBI Taxonomy" id="280699"/>
    <lineage>
        <taxon>Eukaryota</taxon>
        <taxon>Rhodophyta</taxon>
        <taxon>Bangiophyceae</taxon>
        <taxon>Cyanidiales</taxon>
        <taxon>Cyanidiaceae</taxon>
        <taxon>Cyanidioschyzon</taxon>
    </lineage>
</organism>
<dbReference type="GO" id="GO:0004610">
    <property type="term" value="F:phosphoacetylglucosamine mutase activity"/>
    <property type="evidence" value="ECO:0007669"/>
    <property type="project" value="TreeGrafter"/>
</dbReference>
<reference evidence="5 6" key="1">
    <citation type="journal article" date="2004" name="Nature">
        <title>Genome sequence of the ultrasmall unicellular red alga Cyanidioschyzon merolae 10D.</title>
        <authorList>
            <person name="Matsuzaki M."/>
            <person name="Misumi O."/>
            <person name="Shin-i T."/>
            <person name="Maruyama S."/>
            <person name="Takahara M."/>
            <person name="Miyagishima S."/>
            <person name="Mori T."/>
            <person name="Nishida K."/>
            <person name="Yagisawa F."/>
            <person name="Nishida K."/>
            <person name="Yoshida Y."/>
            <person name="Nishimura Y."/>
            <person name="Nakao S."/>
            <person name="Kobayashi T."/>
            <person name="Momoyama Y."/>
            <person name="Higashiyama T."/>
            <person name="Minoda A."/>
            <person name="Sano M."/>
            <person name="Nomoto H."/>
            <person name="Oishi K."/>
            <person name="Hayashi H."/>
            <person name="Ohta F."/>
            <person name="Nishizaka S."/>
            <person name="Haga S."/>
            <person name="Miura S."/>
            <person name="Morishita T."/>
            <person name="Kabeya Y."/>
            <person name="Terasawa K."/>
            <person name="Suzuki Y."/>
            <person name="Ishii Y."/>
            <person name="Asakawa S."/>
            <person name="Takano H."/>
            <person name="Ohta N."/>
            <person name="Kuroiwa H."/>
            <person name="Tanaka K."/>
            <person name="Shimizu N."/>
            <person name="Sugano S."/>
            <person name="Sato N."/>
            <person name="Nozaki H."/>
            <person name="Ogasawara N."/>
            <person name="Kohara Y."/>
            <person name="Kuroiwa T."/>
        </authorList>
    </citation>
    <scope>NUCLEOTIDE SEQUENCE [LARGE SCALE GENOMIC DNA]</scope>
    <source>
        <strain evidence="5 6">10D</strain>
    </source>
</reference>
<dbReference type="InterPro" id="IPR005844">
    <property type="entry name" value="A-D-PHexomutase_a/b/a-I"/>
</dbReference>
<dbReference type="RefSeq" id="XP_005539139.1">
    <property type="nucleotide sequence ID" value="XM_005539082.1"/>
</dbReference>
<sequence>MYVFRTIGSIVESTLPRVSSSGSSTRANGQHATLLIPEKALTTNGRPPNLQQTARAYDSSWKCSALVCRGLCIAPLVSVFHNCTQSPSSHGTLSTQRRSQRPAGNLSCGTQQEVIRNGTGPKRTSPVSLCAQAMTLAIDFSHRVHFMFGASGLVPDLALVASRRTVSPQLRPITRHQTRLRGRAPPRSVRLRPCKLAGGVGRATLCSLGERSEAGQCLNTTDASPYPFHELANWLSNRYPLTEAVRYTGAGVRVRDGPALDAVVARAAAVVALVASFRKCVLGLMITASHNPSSENGVKVVRSDGGLLQAHLQDTPHPLLGEFFADLLQETLAPPTDSANNDSFDGMNVETLTVPIHAPRAVALGSLFHRLAHRMLHGREPAAAEKTATLPGAAGSSIDDKSGRGGVVILGYDNRPSSARLAQVALEVLLRATQCSGVRNLGLTTTPFTQYAVWASQNGRLSTFDAYVHERLVKGYHALCRALQRDPEVTGSGAVDSTTRLRVDCAYGSASVVLAEVSSLLSFPLSTTHRHEESQAVNERCGAEYIHQHAGHGDDFRCLVSGDRMAALDGDADRLVYYASSEQRSAGRTKEASSISSIVVYDGDWIALCLVAFLRRCVQLLVAAPETTTTPIQVLPRLSFGCALTAYCRRVYRERIRALCDGNLVLVPTGAQYGRDIVERCFNLAVYAEPNGHVGCYVAPLVQRQLYELLLRDVSTPLTREARYAAECIVSLARLANPAGSDGVATLLTMEALLRTEPVTHLLERLEVFASAGHSEVVNAQLTEHDMETPLLRQASRYAAANWRYTADETRVLDPEWVQTALIDEQLQRIQLEFPDVSIEDAVSVLVRPSRTQPFWRIRVEVSSTALEGEVAKTLARRLERLLRSRLRQILEQVATSLSENELRHLESGSFGIRLAETSRLGDLEVAGALLAEADAGELGPASAWQAQLQSAAVVGIVLAAGRGTRFRAAYPKVVHSFCGKPMLRHVVETLHTMGIPTVVVGNESVEGAIRTALDALPYLLVRQSQPLGTGHALYAALCSTLSTFSGDILVLYGDNPGVDSAILEPLLDQRSRQREAAAHPNGPSQTFGVILSGCYTSRDAGAYGRVVRDAQSGALRAIVEYREALQRPDGAQILAIREFYSGIMVVDRALSMQLLAASLPHRVDKGNQRVRSSSPVPERFEYYATDLVQMAVDCGYDVDVYCVREESGLLWRLEGVNTVAELEALEQMASSPPRGNNGAAMPPTRTHS</sequence>
<dbReference type="InterPro" id="IPR016066">
    <property type="entry name" value="A-D-PHexomutase_CS"/>
</dbReference>
<evidence type="ECO:0000259" key="4">
    <source>
        <dbReference type="Pfam" id="PF12804"/>
    </source>
</evidence>
<dbReference type="HOGENOM" id="CLU_265949_0_0_1"/>
<dbReference type="PROSITE" id="PS00710">
    <property type="entry name" value="PGM_PMM"/>
    <property type="match status" value="1"/>
</dbReference>
<protein>
    <submittedName>
        <fullName evidence="5">UDP-N-acetylglucosamine pyrophosphorylase fused with phosphoacetylglucosamine mutase</fullName>
    </submittedName>
</protein>
<dbReference type="Pfam" id="PF02878">
    <property type="entry name" value="PGM_PMM_I"/>
    <property type="match status" value="1"/>
</dbReference>
<dbReference type="GeneID" id="16998209"/>
<proteinExistence type="inferred from homology"/>
<dbReference type="Gramene" id="CMT085CT">
    <property type="protein sequence ID" value="CMT085CT"/>
    <property type="gene ID" value="CMT085C"/>
</dbReference>
<reference evidence="5 6" key="2">
    <citation type="journal article" date="2007" name="BMC Biol.">
        <title>A 100%-complete sequence reveals unusually simple genomic features in the hot-spring red alga Cyanidioschyzon merolae.</title>
        <authorList>
            <person name="Nozaki H."/>
            <person name="Takano H."/>
            <person name="Misumi O."/>
            <person name="Terasawa K."/>
            <person name="Matsuzaki M."/>
            <person name="Maruyama S."/>
            <person name="Nishida K."/>
            <person name="Yagisawa F."/>
            <person name="Yoshida Y."/>
            <person name="Fujiwara T."/>
            <person name="Takio S."/>
            <person name="Tamura K."/>
            <person name="Chung S.J."/>
            <person name="Nakamura S."/>
            <person name="Kuroiwa H."/>
            <person name="Tanaka K."/>
            <person name="Sato N."/>
            <person name="Kuroiwa T."/>
        </authorList>
    </citation>
    <scope>NUCLEOTIDE SEQUENCE [LARGE SCALE GENOMIC DNA]</scope>
    <source>
        <strain evidence="5 6">10D</strain>
    </source>
</reference>
<name>M1VMA7_CYAM1</name>
<dbReference type="eggNOG" id="KOG2537">
    <property type="taxonomic scope" value="Eukaryota"/>
</dbReference>
<dbReference type="Pfam" id="PF12804">
    <property type="entry name" value="NTP_transf_3"/>
    <property type="match status" value="1"/>
</dbReference>
<evidence type="ECO:0000313" key="6">
    <source>
        <dbReference type="Proteomes" id="UP000007014"/>
    </source>
</evidence>